<keyword evidence="3" id="KW-1185">Reference proteome</keyword>
<dbReference type="Gene3D" id="1.10.10.10">
    <property type="entry name" value="Winged helix-like DNA-binding domain superfamily/Winged helix DNA-binding domain"/>
    <property type="match status" value="1"/>
</dbReference>
<comment type="caution">
    <text evidence="2">The sequence shown here is derived from an EMBL/GenBank/DDBJ whole genome shotgun (WGS) entry which is preliminary data.</text>
</comment>
<dbReference type="PANTHER" id="PTHR33169">
    <property type="entry name" value="PADR-FAMILY TRANSCRIPTIONAL REGULATOR"/>
    <property type="match status" value="1"/>
</dbReference>
<dbReference type="InterPro" id="IPR036390">
    <property type="entry name" value="WH_DNA-bd_sf"/>
</dbReference>
<sequence>MARTRSPLALVVLVLLAEEPMHPYRMHELIKERGKEKVANVASRNSVYQAVERLDRLGLIKVRGTDRSTGRPERTVYELTPEGTATTLDWLRTMLSTPAVEYPEFPAALASLVIIPPDEVADLLETRANTLERSLDAAKAEVDGLGLPRPFLLEEEYAQTVGRAELAWLRSVVADLRAGTLTWPRDLW</sequence>
<protein>
    <submittedName>
        <fullName evidence="2">PadR family transcriptional regulator</fullName>
    </submittedName>
</protein>
<gene>
    <name evidence="2" type="ORF">ACFQV2_37005</name>
</gene>
<dbReference type="Pfam" id="PF03551">
    <property type="entry name" value="PadR"/>
    <property type="match status" value="1"/>
</dbReference>
<organism evidence="2 3">
    <name type="scientific">Actinokineospora soli</name>
    <dbReference type="NCBI Taxonomy" id="1048753"/>
    <lineage>
        <taxon>Bacteria</taxon>
        <taxon>Bacillati</taxon>
        <taxon>Actinomycetota</taxon>
        <taxon>Actinomycetes</taxon>
        <taxon>Pseudonocardiales</taxon>
        <taxon>Pseudonocardiaceae</taxon>
        <taxon>Actinokineospora</taxon>
    </lineage>
</organism>
<reference evidence="3" key="1">
    <citation type="journal article" date="2019" name="Int. J. Syst. Evol. Microbiol.">
        <title>The Global Catalogue of Microorganisms (GCM) 10K type strain sequencing project: providing services to taxonomists for standard genome sequencing and annotation.</title>
        <authorList>
            <consortium name="The Broad Institute Genomics Platform"/>
            <consortium name="The Broad Institute Genome Sequencing Center for Infectious Disease"/>
            <person name="Wu L."/>
            <person name="Ma J."/>
        </authorList>
    </citation>
    <scope>NUCLEOTIDE SEQUENCE [LARGE SCALE GENOMIC DNA]</scope>
    <source>
        <strain evidence="3">JCM 17695</strain>
    </source>
</reference>
<name>A0ABW2TWL2_9PSEU</name>
<dbReference type="EMBL" id="JBHTEY010000004">
    <property type="protein sequence ID" value="MFC7618159.1"/>
    <property type="molecule type" value="Genomic_DNA"/>
</dbReference>
<dbReference type="PANTHER" id="PTHR33169:SF27">
    <property type="entry name" value="TRANSCRIPTIONAL REGULATOR PADR FAMILY PROTEIN"/>
    <property type="match status" value="1"/>
</dbReference>
<dbReference type="SUPFAM" id="SSF46785">
    <property type="entry name" value="Winged helix' DNA-binding domain"/>
    <property type="match status" value="1"/>
</dbReference>
<feature type="domain" description="Transcription regulator PadR N-terminal" evidence="1">
    <location>
        <begin position="12"/>
        <end position="85"/>
    </location>
</feature>
<accession>A0ABW2TWL2</accession>
<evidence type="ECO:0000313" key="3">
    <source>
        <dbReference type="Proteomes" id="UP001596512"/>
    </source>
</evidence>
<evidence type="ECO:0000259" key="1">
    <source>
        <dbReference type="Pfam" id="PF03551"/>
    </source>
</evidence>
<dbReference type="InterPro" id="IPR005149">
    <property type="entry name" value="Tscrpt_reg_PadR_N"/>
</dbReference>
<proteinExistence type="predicted"/>
<dbReference type="Proteomes" id="UP001596512">
    <property type="component" value="Unassembled WGS sequence"/>
</dbReference>
<evidence type="ECO:0000313" key="2">
    <source>
        <dbReference type="EMBL" id="MFC7618159.1"/>
    </source>
</evidence>
<dbReference type="InterPro" id="IPR036388">
    <property type="entry name" value="WH-like_DNA-bd_sf"/>
</dbReference>
<dbReference type="InterPro" id="IPR052509">
    <property type="entry name" value="Metal_resp_DNA-bind_regulator"/>
</dbReference>